<proteinExistence type="predicted"/>
<keyword evidence="2" id="KW-1185">Reference proteome</keyword>
<evidence type="ECO:0000313" key="1">
    <source>
        <dbReference type="EMBL" id="KAK0449354.1"/>
    </source>
</evidence>
<dbReference type="AlphaFoldDB" id="A0AA39JV52"/>
<dbReference type="Proteomes" id="UP001175226">
    <property type="component" value="Unassembled WGS sequence"/>
</dbReference>
<dbReference type="Pfam" id="PF18759">
    <property type="entry name" value="Plavaka"/>
    <property type="match status" value="1"/>
</dbReference>
<dbReference type="EMBL" id="JAUEPT010000008">
    <property type="protein sequence ID" value="KAK0449354.1"/>
    <property type="molecule type" value="Genomic_DNA"/>
</dbReference>
<comment type="caution">
    <text evidence="1">The sequence shown here is derived from an EMBL/GenBank/DDBJ whole genome shotgun (WGS) entry which is preliminary data.</text>
</comment>
<protein>
    <submittedName>
        <fullName evidence="1">Uncharacterized protein</fullName>
    </submittedName>
</protein>
<accession>A0AA39JV52</accession>
<organism evidence="1 2">
    <name type="scientific">Armillaria borealis</name>
    <dbReference type="NCBI Taxonomy" id="47425"/>
    <lineage>
        <taxon>Eukaryota</taxon>
        <taxon>Fungi</taxon>
        <taxon>Dikarya</taxon>
        <taxon>Basidiomycota</taxon>
        <taxon>Agaricomycotina</taxon>
        <taxon>Agaricomycetes</taxon>
        <taxon>Agaricomycetidae</taxon>
        <taxon>Agaricales</taxon>
        <taxon>Marasmiineae</taxon>
        <taxon>Physalacriaceae</taxon>
        <taxon>Armillaria</taxon>
    </lineage>
</organism>
<evidence type="ECO:0000313" key="2">
    <source>
        <dbReference type="Proteomes" id="UP001175226"/>
    </source>
</evidence>
<sequence>MCLPVRLHQKALVQPYPSQIGTHLHLPLSSSLLQQPSSSLDPHEYEGDADPDLTDWNSLSCSLSPIPESDNDKAGPSTPTTSRESSFELANLIYCCNQTPATQIDHLLQIWAITLSEMESPPYADHNDLYATIDATTLGSVPWESFLVSYNNSWALLLNQLSNPDFAQEIDFAPKCVMDHYGKHRYQDFMSGNWAWQQADLIAEDPLMHDSMFCPAILGSDKTTVSVATGQNEYYLLYLSNRLIHNNLFHGSLNYILQLLYSNGHYRRTIFRLGPYIGDYPEQVLLACIIQRWCAKCTGHQNNLDGEATQHSHVHTMACFEAMSPKELWDNYGIVDGIIPFTHGFPCTDIHELLSPDLLHQVIKGTFKDHLVTWVKEYIVQENDKKDATQILADIDRRYTISGHVPSQMMHTVATFMEFCYLVQCSVLDEDDLVVLDNTIERYHREQEIFHDVGIQPDGFSLPWQHSINFGAPNGLCSSITESKHIKAIKKPWRCSSQFNTLPQMLQINERLDKLHAAHVNFQVCGMLNGSMFGTMDLDISTLPDEDDNGGEVDTFHGDILGEQIASRQDLDIDTDVSIHNCPKYHGKIYTYTSAIATYYTSSDLSGISGMHCEHIQSTHSWWNRPPHYDCMFAEADKDLASFWGLHVARILLFFSIQHEDILYPYALVTWFSEMDNQPCEEMGMWIVKPDLDHRGGRLMSVIHLDSILRRVHLIGVSGTSSLPVELKHIDSLDAFQYFYVNKYADHHSYKIAF</sequence>
<reference evidence="1" key="1">
    <citation type="submission" date="2023-06" db="EMBL/GenBank/DDBJ databases">
        <authorList>
            <consortium name="Lawrence Berkeley National Laboratory"/>
            <person name="Ahrendt S."/>
            <person name="Sahu N."/>
            <person name="Indic B."/>
            <person name="Wong-Bajracharya J."/>
            <person name="Merenyi Z."/>
            <person name="Ke H.-M."/>
            <person name="Monk M."/>
            <person name="Kocsube S."/>
            <person name="Drula E."/>
            <person name="Lipzen A."/>
            <person name="Balint B."/>
            <person name="Henrissat B."/>
            <person name="Andreopoulos B."/>
            <person name="Martin F.M."/>
            <person name="Harder C.B."/>
            <person name="Rigling D."/>
            <person name="Ford K.L."/>
            <person name="Foster G.D."/>
            <person name="Pangilinan J."/>
            <person name="Papanicolaou A."/>
            <person name="Barry K."/>
            <person name="LaButti K."/>
            <person name="Viragh M."/>
            <person name="Koriabine M."/>
            <person name="Yan M."/>
            <person name="Riley R."/>
            <person name="Champramary S."/>
            <person name="Plett K.L."/>
            <person name="Tsai I.J."/>
            <person name="Slot J."/>
            <person name="Sipos G."/>
            <person name="Plett J."/>
            <person name="Nagy L.G."/>
            <person name="Grigoriev I.V."/>
        </authorList>
    </citation>
    <scope>NUCLEOTIDE SEQUENCE</scope>
    <source>
        <strain evidence="1">FPL87.14</strain>
    </source>
</reference>
<dbReference type="InterPro" id="IPR041078">
    <property type="entry name" value="Plavaka"/>
</dbReference>
<gene>
    <name evidence="1" type="ORF">EV421DRAFT_1889156</name>
</gene>
<name>A0AA39JV52_9AGAR</name>